<dbReference type="Proteomes" id="UP000287033">
    <property type="component" value="Unassembled WGS sequence"/>
</dbReference>
<sequence>MIQERVMWRSQNIKVLKAKRKDVCANGNSEFFSDREKWLGSAVIKSSSTRRGDGRNPRFMEVRKPFCNIRSPRKDQQTPNKVILELNDLQNLRNPFTRHFTLIWRCSCR</sequence>
<name>A0A401SKP0_CHIPU</name>
<proteinExistence type="predicted"/>
<dbReference type="AlphaFoldDB" id="A0A401SKP0"/>
<gene>
    <name evidence="1" type="ORF">chiPu_0009416</name>
</gene>
<evidence type="ECO:0000313" key="2">
    <source>
        <dbReference type="Proteomes" id="UP000287033"/>
    </source>
</evidence>
<keyword evidence="2" id="KW-1185">Reference proteome</keyword>
<accession>A0A401SKP0</accession>
<organism evidence="1 2">
    <name type="scientific">Chiloscyllium punctatum</name>
    <name type="common">Brownbanded bambooshark</name>
    <name type="synonym">Hemiscyllium punctatum</name>
    <dbReference type="NCBI Taxonomy" id="137246"/>
    <lineage>
        <taxon>Eukaryota</taxon>
        <taxon>Metazoa</taxon>
        <taxon>Chordata</taxon>
        <taxon>Craniata</taxon>
        <taxon>Vertebrata</taxon>
        <taxon>Chondrichthyes</taxon>
        <taxon>Elasmobranchii</taxon>
        <taxon>Galeomorphii</taxon>
        <taxon>Galeoidea</taxon>
        <taxon>Orectolobiformes</taxon>
        <taxon>Hemiscylliidae</taxon>
        <taxon>Chiloscyllium</taxon>
    </lineage>
</organism>
<reference evidence="1 2" key="1">
    <citation type="journal article" date="2018" name="Nat. Ecol. Evol.">
        <title>Shark genomes provide insights into elasmobranch evolution and the origin of vertebrates.</title>
        <authorList>
            <person name="Hara Y"/>
            <person name="Yamaguchi K"/>
            <person name="Onimaru K"/>
            <person name="Kadota M"/>
            <person name="Koyanagi M"/>
            <person name="Keeley SD"/>
            <person name="Tatsumi K"/>
            <person name="Tanaka K"/>
            <person name="Motone F"/>
            <person name="Kageyama Y"/>
            <person name="Nozu R"/>
            <person name="Adachi N"/>
            <person name="Nishimura O"/>
            <person name="Nakagawa R"/>
            <person name="Tanegashima C"/>
            <person name="Kiyatake I"/>
            <person name="Matsumoto R"/>
            <person name="Murakumo K"/>
            <person name="Nishida K"/>
            <person name="Terakita A"/>
            <person name="Kuratani S"/>
            <person name="Sato K"/>
            <person name="Hyodo S Kuraku.S."/>
        </authorList>
    </citation>
    <scope>NUCLEOTIDE SEQUENCE [LARGE SCALE GENOMIC DNA]</scope>
</reference>
<evidence type="ECO:0000313" key="1">
    <source>
        <dbReference type="EMBL" id="GCC30962.1"/>
    </source>
</evidence>
<protein>
    <submittedName>
        <fullName evidence="1">Uncharacterized protein</fullName>
    </submittedName>
</protein>
<dbReference type="EMBL" id="BEZZ01000334">
    <property type="protein sequence ID" value="GCC30962.1"/>
    <property type="molecule type" value="Genomic_DNA"/>
</dbReference>
<comment type="caution">
    <text evidence="1">The sequence shown here is derived from an EMBL/GenBank/DDBJ whole genome shotgun (WGS) entry which is preliminary data.</text>
</comment>